<reference evidence="1" key="2">
    <citation type="journal article" date="2015" name="Fish Shellfish Immunol.">
        <title>Early steps in the European eel (Anguilla anguilla)-Vibrio vulnificus interaction in the gills: Role of the RtxA13 toxin.</title>
        <authorList>
            <person name="Callol A."/>
            <person name="Pajuelo D."/>
            <person name="Ebbesson L."/>
            <person name="Teles M."/>
            <person name="MacKenzie S."/>
            <person name="Amaro C."/>
        </authorList>
    </citation>
    <scope>NUCLEOTIDE SEQUENCE</scope>
</reference>
<reference evidence="1" key="1">
    <citation type="submission" date="2014-11" db="EMBL/GenBank/DDBJ databases">
        <authorList>
            <person name="Amaro Gonzalez C."/>
        </authorList>
    </citation>
    <scope>NUCLEOTIDE SEQUENCE</scope>
</reference>
<evidence type="ECO:0000313" key="1">
    <source>
        <dbReference type="EMBL" id="JAH59966.1"/>
    </source>
</evidence>
<accession>A0A0E9U2D8</accession>
<dbReference type="EMBL" id="GBXM01048611">
    <property type="protein sequence ID" value="JAH59966.1"/>
    <property type="molecule type" value="Transcribed_RNA"/>
</dbReference>
<organism evidence="1">
    <name type="scientific">Anguilla anguilla</name>
    <name type="common">European freshwater eel</name>
    <name type="synonym">Muraena anguilla</name>
    <dbReference type="NCBI Taxonomy" id="7936"/>
    <lineage>
        <taxon>Eukaryota</taxon>
        <taxon>Metazoa</taxon>
        <taxon>Chordata</taxon>
        <taxon>Craniata</taxon>
        <taxon>Vertebrata</taxon>
        <taxon>Euteleostomi</taxon>
        <taxon>Actinopterygii</taxon>
        <taxon>Neopterygii</taxon>
        <taxon>Teleostei</taxon>
        <taxon>Anguilliformes</taxon>
        <taxon>Anguillidae</taxon>
        <taxon>Anguilla</taxon>
    </lineage>
</organism>
<dbReference type="AlphaFoldDB" id="A0A0E9U2D8"/>
<protein>
    <submittedName>
        <fullName evidence="1">Uncharacterized protein</fullName>
    </submittedName>
</protein>
<proteinExistence type="predicted"/>
<sequence>MCNGLEWDICVANWLTGKSTHCLNN</sequence>
<name>A0A0E9U2D8_ANGAN</name>